<reference evidence="4 5" key="1">
    <citation type="submission" date="2022-08" db="EMBL/GenBank/DDBJ databases">
        <title>Reclassification of Massilia species as members of the genera Telluria, Duganella, Pseudoduganella, Mokoshia gen. nov. and Zemynaea gen. nov. using orthogonal and non-orthogonal genome-based approaches.</title>
        <authorList>
            <person name="Bowman J.P."/>
        </authorList>
    </citation>
    <scope>NUCLEOTIDE SEQUENCE [LARGE SCALE GENOMIC DNA]</scope>
    <source>
        <strain evidence="4 5">JCM 31316</strain>
    </source>
</reference>
<organism evidence="4 5">
    <name type="scientific">Massilia pinisoli</name>
    <dbReference type="NCBI Taxonomy" id="1772194"/>
    <lineage>
        <taxon>Bacteria</taxon>
        <taxon>Pseudomonadati</taxon>
        <taxon>Pseudomonadota</taxon>
        <taxon>Betaproteobacteria</taxon>
        <taxon>Burkholderiales</taxon>
        <taxon>Oxalobacteraceae</taxon>
        <taxon>Telluria group</taxon>
        <taxon>Massilia</taxon>
    </lineage>
</organism>
<dbReference type="RefSeq" id="WP_258817985.1">
    <property type="nucleotide sequence ID" value="NZ_JANUGW010000013.1"/>
</dbReference>
<dbReference type="InterPro" id="IPR006171">
    <property type="entry name" value="TOPRIM_dom"/>
</dbReference>
<dbReference type="InterPro" id="IPR034154">
    <property type="entry name" value="TOPRIM_DnaG/twinkle"/>
</dbReference>
<comment type="caution">
    <text evidence="4">The sequence shown here is derived from an EMBL/GenBank/DDBJ whole genome shotgun (WGS) entry which is preliminary data.</text>
</comment>
<dbReference type="Proteomes" id="UP001204151">
    <property type="component" value="Unassembled WGS sequence"/>
</dbReference>
<feature type="coiled-coil region" evidence="1">
    <location>
        <begin position="89"/>
        <end position="116"/>
    </location>
</feature>
<keyword evidence="5" id="KW-1185">Reference proteome</keyword>
<accession>A0ABT1ZU11</accession>
<sequence length="714" mass="76067">MNTPHINIEVQFGAVLASFGLNPPEIIADGVRRRFDADDDRKGKKSAWYVLHGDGVPAGAFGNWKTGLSEKWCGKSNQALTSAERTEYLTKIALARQEAEAARMQLEEAAAAECERLFACAVDATDDNPYCARKGIKPFGLKELKDKRTLLVPMRDEHGKLRSLQFIYADGTKRFKSNGRVQGMYHTFGGNIRDTVLICEGFATGASLFEAVGHPVAVAFNASNLVAVALALRSKLPDVRIVVCADNDRFNAVGNVGMASAMAAARAVGGWLAVPKFTSDEGNPTDFNDLAQREGANAVISATEQALYIKPQVTTPAQSGSEPAALTETRVVKIRCGADIKPQPITWLWPGWLPAGKLTILAGAAGTGKTTLALALAAIVTAGGTWPDGTVSQRKGNVLIWSSEDVAEDTLVPRLIASGADLSRCHFIEGIAQNGVSVPFDPAQDIVELHRAVEAIGGVSLLLIDPIVSAVAGDMHKANDVRRSLQAVVDFADVHGCAVIGISHFAKGGAGRTPQDRVIGSQAFGALARMVLVTAKEEDGSRRVLARAKSNIAVDEGGVAYSIEPAALDDGIATTHALWDGVIEGTAREILGEVEVDASIDGDSRDELKRMLADILKDAGGTMPTKALQAEVRDAGHSWDVAKRLKKDLGIESVKLSMGGPWVWRLPKVGNSGVLERSTKNAEEYRHKSLLSSRSSVLPSDSDGPFNDVNTEEL</sequence>
<gene>
    <name evidence="4" type="ORF">NX784_17540</name>
</gene>
<dbReference type="SUPFAM" id="SSF52540">
    <property type="entry name" value="P-loop containing nucleoside triphosphate hydrolases"/>
    <property type="match status" value="1"/>
</dbReference>
<feature type="domain" description="AAA+ ATPase" evidence="3">
    <location>
        <begin position="355"/>
        <end position="534"/>
    </location>
</feature>
<dbReference type="Gene3D" id="3.40.50.300">
    <property type="entry name" value="P-loop containing nucleotide triphosphate hydrolases"/>
    <property type="match status" value="1"/>
</dbReference>
<protein>
    <submittedName>
        <fullName evidence="4">AAA family ATPase</fullName>
    </submittedName>
</protein>
<feature type="compositionally biased region" description="Low complexity" evidence="2">
    <location>
        <begin position="690"/>
        <end position="702"/>
    </location>
</feature>
<dbReference type="InterPro" id="IPR027417">
    <property type="entry name" value="P-loop_NTPase"/>
</dbReference>
<dbReference type="EMBL" id="JANUGW010000013">
    <property type="protein sequence ID" value="MCS0583397.1"/>
    <property type="molecule type" value="Genomic_DNA"/>
</dbReference>
<evidence type="ECO:0000256" key="2">
    <source>
        <dbReference type="SAM" id="MobiDB-lite"/>
    </source>
</evidence>
<dbReference type="SMART" id="SM00382">
    <property type="entry name" value="AAA"/>
    <property type="match status" value="1"/>
</dbReference>
<evidence type="ECO:0000313" key="5">
    <source>
        <dbReference type="Proteomes" id="UP001204151"/>
    </source>
</evidence>
<proteinExistence type="predicted"/>
<evidence type="ECO:0000259" key="3">
    <source>
        <dbReference type="SMART" id="SM00382"/>
    </source>
</evidence>
<dbReference type="Pfam" id="PF13481">
    <property type="entry name" value="AAA_25"/>
    <property type="match status" value="1"/>
</dbReference>
<feature type="compositionally biased region" description="Basic and acidic residues" evidence="2">
    <location>
        <begin position="677"/>
        <end position="687"/>
    </location>
</feature>
<dbReference type="InterPro" id="IPR003593">
    <property type="entry name" value="AAA+_ATPase"/>
</dbReference>
<dbReference type="CDD" id="cd01029">
    <property type="entry name" value="TOPRIM_primases"/>
    <property type="match status" value="1"/>
</dbReference>
<evidence type="ECO:0000256" key="1">
    <source>
        <dbReference type="SAM" id="Coils"/>
    </source>
</evidence>
<keyword evidence="1" id="KW-0175">Coiled coil</keyword>
<feature type="region of interest" description="Disordered" evidence="2">
    <location>
        <begin position="677"/>
        <end position="714"/>
    </location>
</feature>
<dbReference type="Pfam" id="PF13362">
    <property type="entry name" value="Toprim_3"/>
    <property type="match status" value="1"/>
</dbReference>
<evidence type="ECO:0000313" key="4">
    <source>
        <dbReference type="EMBL" id="MCS0583397.1"/>
    </source>
</evidence>
<name>A0ABT1ZU11_9BURK</name>